<keyword evidence="1 3" id="KW-0378">Hydrolase</keyword>
<dbReference type="OrthoDB" id="9806013at2"/>
<dbReference type="SUPFAM" id="SSF63817">
    <property type="entry name" value="Sortase"/>
    <property type="match status" value="1"/>
</dbReference>
<dbReference type="GO" id="GO:0016787">
    <property type="term" value="F:hydrolase activity"/>
    <property type="evidence" value="ECO:0007669"/>
    <property type="project" value="UniProtKB-KW"/>
</dbReference>
<dbReference type="InterPro" id="IPR023365">
    <property type="entry name" value="Sortase_dom-sf"/>
</dbReference>
<name>A0A4Q9DL79_9BACL</name>
<gene>
    <name evidence="3" type="primary">srtB</name>
    <name evidence="3" type="ORF">EYB31_25760</name>
</gene>
<dbReference type="EMBL" id="SIRE01000020">
    <property type="protein sequence ID" value="TBL74027.1"/>
    <property type="molecule type" value="Genomic_DNA"/>
</dbReference>
<accession>A0A4Q9DL79</accession>
<evidence type="ECO:0000313" key="4">
    <source>
        <dbReference type="Proteomes" id="UP000293142"/>
    </source>
</evidence>
<dbReference type="InterPro" id="IPR005754">
    <property type="entry name" value="Sortase"/>
</dbReference>
<keyword evidence="4" id="KW-1185">Reference proteome</keyword>
<evidence type="ECO:0000256" key="2">
    <source>
        <dbReference type="PIRSR" id="PIRSR605754-1"/>
    </source>
</evidence>
<organism evidence="3 4">
    <name type="scientific">Paenibacillus thalictri</name>
    <dbReference type="NCBI Taxonomy" id="2527873"/>
    <lineage>
        <taxon>Bacteria</taxon>
        <taxon>Bacillati</taxon>
        <taxon>Bacillota</taxon>
        <taxon>Bacilli</taxon>
        <taxon>Bacillales</taxon>
        <taxon>Paenibacillaceae</taxon>
        <taxon>Paenibacillus</taxon>
    </lineage>
</organism>
<protein>
    <submittedName>
        <fullName evidence="3">Class B sortase</fullName>
        <ecNumber evidence="3">3.4.22.71</ecNumber>
    </submittedName>
</protein>
<sequence>MRSGEAGADRAAAPDITDSVGAERAAAVPDIAERLGAGRAASSDIAGMLPAGASLPSQLQLPFPVIRDSFRGLLALNPDIVGWVKVGDTSIDYPVLQAADNEYYLHRSYKREESDAGSIFMDFRNKPLEAERNTILYGHRMKNGTMFGDLKKYMERDFFEKHRTFRYDTLSASYDVDIFSVYTTTADVNYIETEFADAAEFTLFLQQIRERSLYKTDMEHGAGDRIITLSTCDYTLDPKAGRLVVHGKLTRR</sequence>
<dbReference type="Proteomes" id="UP000293142">
    <property type="component" value="Unassembled WGS sequence"/>
</dbReference>
<dbReference type="AlphaFoldDB" id="A0A4Q9DL79"/>
<feature type="active site" description="Proton donor/acceptor" evidence="2">
    <location>
        <position position="139"/>
    </location>
</feature>
<dbReference type="InterPro" id="IPR009835">
    <property type="entry name" value="SrtB"/>
</dbReference>
<reference evidence="3 4" key="1">
    <citation type="submission" date="2019-02" db="EMBL/GenBank/DDBJ databases">
        <title>Paenibacillus sp. nov., isolated from surface-sterilized tissue of Thalictrum simplex L.</title>
        <authorList>
            <person name="Tuo L."/>
        </authorList>
    </citation>
    <scope>NUCLEOTIDE SEQUENCE [LARGE SCALE GENOMIC DNA]</scope>
    <source>
        <strain evidence="3 4">N2SHLJ1</strain>
    </source>
</reference>
<proteinExistence type="predicted"/>
<evidence type="ECO:0000313" key="3">
    <source>
        <dbReference type="EMBL" id="TBL74027.1"/>
    </source>
</evidence>
<comment type="caution">
    <text evidence="3">The sequence shown here is derived from an EMBL/GenBank/DDBJ whole genome shotgun (WGS) entry which is preliminary data.</text>
</comment>
<dbReference type="CDD" id="cd05826">
    <property type="entry name" value="Sortase_B"/>
    <property type="match status" value="1"/>
</dbReference>
<dbReference type="NCBIfam" id="TIGR03064">
    <property type="entry name" value="sortase_srtB"/>
    <property type="match status" value="1"/>
</dbReference>
<dbReference type="EC" id="3.4.22.71" evidence="3"/>
<dbReference type="Pfam" id="PF04203">
    <property type="entry name" value="Sortase"/>
    <property type="match status" value="1"/>
</dbReference>
<evidence type="ECO:0000256" key="1">
    <source>
        <dbReference type="ARBA" id="ARBA00022801"/>
    </source>
</evidence>
<dbReference type="Gene3D" id="2.40.260.10">
    <property type="entry name" value="Sortase"/>
    <property type="match status" value="1"/>
</dbReference>
<feature type="active site" description="Acyl-thioester intermediate" evidence="2">
    <location>
        <position position="232"/>
    </location>
</feature>